<keyword evidence="2" id="KW-0560">Oxidoreductase</keyword>
<reference evidence="5" key="1">
    <citation type="submission" date="2019-09" db="EMBL/GenBank/DDBJ databases">
        <authorList>
            <person name="Li J."/>
        </authorList>
    </citation>
    <scope>NUCLEOTIDE SEQUENCE [LARGE SCALE GENOMIC DNA]</scope>
    <source>
        <strain evidence="5">JCM 14732</strain>
    </source>
</reference>
<dbReference type="Gene3D" id="3.50.50.60">
    <property type="entry name" value="FAD/NAD(P)-binding domain"/>
    <property type="match status" value="2"/>
</dbReference>
<dbReference type="Proteomes" id="UP000380867">
    <property type="component" value="Unassembled WGS sequence"/>
</dbReference>
<dbReference type="PRINTS" id="PR00469">
    <property type="entry name" value="PNDRDTASEII"/>
</dbReference>
<accession>A0A5M4FEX4</accession>
<comment type="caution">
    <text evidence="5">The sequence shown here is derived from an EMBL/GenBank/DDBJ whole genome shotgun (WGS) entry which is preliminary data.</text>
</comment>
<dbReference type="InterPro" id="IPR050097">
    <property type="entry name" value="Ferredoxin-NADP_redctase_2"/>
</dbReference>
<dbReference type="SUPFAM" id="SSF51905">
    <property type="entry name" value="FAD/NAD(P)-binding domain"/>
    <property type="match status" value="1"/>
</dbReference>
<dbReference type="RefSeq" id="WP_149689124.1">
    <property type="nucleotide sequence ID" value="NZ_SDPQ02000002.1"/>
</dbReference>
<feature type="domain" description="FAD/NAD(P)-binding" evidence="4">
    <location>
        <begin position="238"/>
        <end position="540"/>
    </location>
</feature>
<gene>
    <name evidence="5" type="ORF">ESP70_009995</name>
</gene>
<evidence type="ECO:0000313" key="5">
    <source>
        <dbReference type="EMBL" id="KAA1397676.1"/>
    </source>
</evidence>
<evidence type="ECO:0000259" key="4">
    <source>
        <dbReference type="Pfam" id="PF07992"/>
    </source>
</evidence>
<dbReference type="AlphaFoldDB" id="A0A5M4FEX4"/>
<dbReference type="InterPro" id="IPR023753">
    <property type="entry name" value="FAD/NAD-binding_dom"/>
</dbReference>
<dbReference type="PANTHER" id="PTHR48105">
    <property type="entry name" value="THIOREDOXIN REDUCTASE 1-RELATED-RELATED"/>
    <property type="match status" value="1"/>
</dbReference>
<evidence type="ECO:0000256" key="1">
    <source>
        <dbReference type="ARBA" id="ARBA00022630"/>
    </source>
</evidence>
<protein>
    <submittedName>
        <fullName evidence="5">NAD(P)/FAD-dependent oxidoreductase</fullName>
    </submittedName>
</protein>
<sequence>MTDSAPGNPVILVVAATPEHQAILSDEFASRYARDYDLHVVQGGADAYALKGYLMSEGRQVALVAVDHSLEGGALPLLDKLRVASPTSRRVALVPAARFAAALEELRPALGQGRLDTYLIIPQGARDEEFHTAISEYLSDWSWSATTPVVAGVQIVDDGTQPSIPAIRDFFDRMGSAYERFHPDSDEGRELIASIDGDATLPIVKAYGRDPVTAATERSVAAAFYGTPANLGDDFVADLLIVGGGPAGLAAAVYGASEGLSTVVLESDAIGGQAGTSSMIRNYLGFPRGVSGMRLALRARVQATRFGARLYTGRAVTGLRVGDVHEVDFDGGTLRARTVLVACGVTYRRLGVPTLEELEGRGVHYGAATSVARDMQGRDVYIVGGGNSAGQAALHLARFANSVTIVVRRRSLEETMSTYLIDEIATHKRISLRTGAHVVDGGGEGRLEWICLETSDGVIDRMPADGLFLLLGADPGCSWLPPEVAQDERGFVLTGREIPMDRWVNGRPPAPLETTAPGIFAAGDVRSGSMKRVASASGEGAASVSQVHGHLAPTAPVS</sequence>
<dbReference type="OrthoDB" id="109585at2"/>
<dbReference type="Pfam" id="PF07992">
    <property type="entry name" value="Pyr_redox_2"/>
    <property type="match status" value="1"/>
</dbReference>
<evidence type="ECO:0000256" key="3">
    <source>
        <dbReference type="ARBA" id="ARBA00048132"/>
    </source>
</evidence>
<evidence type="ECO:0000313" key="6">
    <source>
        <dbReference type="Proteomes" id="UP000380867"/>
    </source>
</evidence>
<comment type="catalytic activity">
    <reaction evidence="3">
        <text>[thioredoxin]-dithiol + NADP(+) = [thioredoxin]-disulfide + NADPH + H(+)</text>
        <dbReference type="Rhea" id="RHEA:20345"/>
        <dbReference type="Rhea" id="RHEA-COMP:10698"/>
        <dbReference type="Rhea" id="RHEA-COMP:10700"/>
        <dbReference type="ChEBI" id="CHEBI:15378"/>
        <dbReference type="ChEBI" id="CHEBI:29950"/>
        <dbReference type="ChEBI" id="CHEBI:50058"/>
        <dbReference type="ChEBI" id="CHEBI:57783"/>
        <dbReference type="ChEBI" id="CHEBI:58349"/>
        <dbReference type="EC" id="1.8.1.9"/>
    </reaction>
</comment>
<dbReference type="EMBL" id="SDPQ02000002">
    <property type="protein sequence ID" value="KAA1397676.1"/>
    <property type="molecule type" value="Genomic_DNA"/>
</dbReference>
<keyword evidence="6" id="KW-1185">Reference proteome</keyword>
<evidence type="ECO:0000256" key="2">
    <source>
        <dbReference type="ARBA" id="ARBA00023002"/>
    </source>
</evidence>
<keyword evidence="1" id="KW-0285">Flavoprotein</keyword>
<organism evidence="5 6">
    <name type="scientific">Aeromicrobium ginsengisoli</name>
    <dbReference type="NCBI Taxonomy" id="363867"/>
    <lineage>
        <taxon>Bacteria</taxon>
        <taxon>Bacillati</taxon>
        <taxon>Actinomycetota</taxon>
        <taxon>Actinomycetes</taxon>
        <taxon>Propionibacteriales</taxon>
        <taxon>Nocardioidaceae</taxon>
        <taxon>Aeromicrobium</taxon>
    </lineage>
</organism>
<dbReference type="GO" id="GO:0004791">
    <property type="term" value="F:thioredoxin-disulfide reductase (NADPH) activity"/>
    <property type="evidence" value="ECO:0007669"/>
    <property type="project" value="UniProtKB-EC"/>
</dbReference>
<dbReference type="PRINTS" id="PR00368">
    <property type="entry name" value="FADPNR"/>
</dbReference>
<name>A0A5M4FEX4_9ACTN</name>
<dbReference type="InterPro" id="IPR036188">
    <property type="entry name" value="FAD/NAD-bd_sf"/>
</dbReference>
<proteinExistence type="predicted"/>